<dbReference type="Proteomes" id="UP001180020">
    <property type="component" value="Unassembled WGS sequence"/>
</dbReference>
<comment type="caution">
    <text evidence="1">The sequence shown here is derived from an EMBL/GenBank/DDBJ whole genome shotgun (WGS) entry which is preliminary data.</text>
</comment>
<name>A0AAV9EF61_ACOCL</name>
<accession>A0AAV9EF61</accession>
<gene>
    <name evidence="1" type="ORF">QJS10_CPA07g00772</name>
</gene>
<keyword evidence="2" id="KW-1185">Reference proteome</keyword>
<dbReference type="AlphaFoldDB" id="A0AAV9EF61"/>
<reference evidence="1" key="2">
    <citation type="submission" date="2023-06" db="EMBL/GenBank/DDBJ databases">
        <authorList>
            <person name="Ma L."/>
            <person name="Liu K.-W."/>
            <person name="Li Z."/>
            <person name="Hsiao Y.-Y."/>
            <person name="Qi Y."/>
            <person name="Fu T."/>
            <person name="Tang G."/>
            <person name="Zhang D."/>
            <person name="Sun W.-H."/>
            <person name="Liu D.-K."/>
            <person name="Li Y."/>
            <person name="Chen G.-Z."/>
            <person name="Liu X.-D."/>
            <person name="Liao X.-Y."/>
            <person name="Jiang Y.-T."/>
            <person name="Yu X."/>
            <person name="Hao Y."/>
            <person name="Huang J."/>
            <person name="Zhao X.-W."/>
            <person name="Ke S."/>
            <person name="Chen Y.-Y."/>
            <person name="Wu W.-L."/>
            <person name="Hsu J.-L."/>
            <person name="Lin Y.-F."/>
            <person name="Huang M.-D."/>
            <person name="Li C.-Y."/>
            <person name="Huang L."/>
            <person name="Wang Z.-W."/>
            <person name="Zhao X."/>
            <person name="Zhong W.-Y."/>
            <person name="Peng D.-H."/>
            <person name="Ahmad S."/>
            <person name="Lan S."/>
            <person name="Zhang J.-S."/>
            <person name="Tsai W.-C."/>
            <person name="Van De Peer Y."/>
            <person name="Liu Z.-J."/>
        </authorList>
    </citation>
    <scope>NUCLEOTIDE SEQUENCE</scope>
    <source>
        <strain evidence="1">CP</strain>
        <tissue evidence="1">Leaves</tissue>
    </source>
</reference>
<evidence type="ECO:0000313" key="1">
    <source>
        <dbReference type="EMBL" id="KAK1311774.1"/>
    </source>
</evidence>
<sequence length="155" mass="17694">MSRPHPPSAPPNRCPYIDMIRCGHAAGANRVYTSFIMVLCYVADDKFIFVGITCNFSKEEVVFITSLPFHGKTIDLKSKKTSNFLILNKHFSESKAFAQKIPESKLIELFQSEEEDIQDFVRIFILHMCFKILLSNNGYACLSNVVKYVEDLEAM</sequence>
<organism evidence="1 2">
    <name type="scientific">Acorus calamus</name>
    <name type="common">Sweet flag</name>
    <dbReference type="NCBI Taxonomy" id="4465"/>
    <lineage>
        <taxon>Eukaryota</taxon>
        <taxon>Viridiplantae</taxon>
        <taxon>Streptophyta</taxon>
        <taxon>Embryophyta</taxon>
        <taxon>Tracheophyta</taxon>
        <taxon>Spermatophyta</taxon>
        <taxon>Magnoliopsida</taxon>
        <taxon>Liliopsida</taxon>
        <taxon>Acoraceae</taxon>
        <taxon>Acorus</taxon>
    </lineage>
</organism>
<evidence type="ECO:0000313" key="2">
    <source>
        <dbReference type="Proteomes" id="UP001180020"/>
    </source>
</evidence>
<dbReference type="EMBL" id="JAUJYO010000007">
    <property type="protein sequence ID" value="KAK1311774.1"/>
    <property type="molecule type" value="Genomic_DNA"/>
</dbReference>
<protein>
    <submittedName>
        <fullName evidence="1">Uncharacterized protein</fullName>
    </submittedName>
</protein>
<proteinExistence type="predicted"/>
<reference evidence="1" key="1">
    <citation type="journal article" date="2023" name="Nat. Commun.">
        <title>Diploid and tetraploid genomes of Acorus and the evolution of monocots.</title>
        <authorList>
            <person name="Ma L."/>
            <person name="Liu K.W."/>
            <person name="Li Z."/>
            <person name="Hsiao Y.Y."/>
            <person name="Qi Y."/>
            <person name="Fu T."/>
            <person name="Tang G.D."/>
            <person name="Zhang D."/>
            <person name="Sun W.H."/>
            <person name="Liu D.K."/>
            <person name="Li Y."/>
            <person name="Chen G.Z."/>
            <person name="Liu X.D."/>
            <person name="Liao X.Y."/>
            <person name="Jiang Y.T."/>
            <person name="Yu X."/>
            <person name="Hao Y."/>
            <person name="Huang J."/>
            <person name="Zhao X.W."/>
            <person name="Ke S."/>
            <person name="Chen Y.Y."/>
            <person name="Wu W.L."/>
            <person name="Hsu J.L."/>
            <person name="Lin Y.F."/>
            <person name="Huang M.D."/>
            <person name="Li C.Y."/>
            <person name="Huang L."/>
            <person name="Wang Z.W."/>
            <person name="Zhao X."/>
            <person name="Zhong W.Y."/>
            <person name="Peng D.H."/>
            <person name="Ahmad S."/>
            <person name="Lan S."/>
            <person name="Zhang J.S."/>
            <person name="Tsai W.C."/>
            <person name="Van de Peer Y."/>
            <person name="Liu Z.J."/>
        </authorList>
    </citation>
    <scope>NUCLEOTIDE SEQUENCE</scope>
    <source>
        <strain evidence="1">CP</strain>
    </source>
</reference>